<dbReference type="AlphaFoldDB" id="A0AAP0MP61"/>
<organism evidence="1 2">
    <name type="scientific">Citrus x changshan-huyou</name>
    <dbReference type="NCBI Taxonomy" id="2935761"/>
    <lineage>
        <taxon>Eukaryota</taxon>
        <taxon>Viridiplantae</taxon>
        <taxon>Streptophyta</taxon>
        <taxon>Embryophyta</taxon>
        <taxon>Tracheophyta</taxon>
        <taxon>Spermatophyta</taxon>
        <taxon>Magnoliopsida</taxon>
        <taxon>eudicotyledons</taxon>
        <taxon>Gunneridae</taxon>
        <taxon>Pentapetalae</taxon>
        <taxon>rosids</taxon>
        <taxon>malvids</taxon>
        <taxon>Sapindales</taxon>
        <taxon>Rutaceae</taxon>
        <taxon>Aurantioideae</taxon>
        <taxon>Citrus</taxon>
    </lineage>
</organism>
<sequence length="133" mass="15889">MDGTLRSFLLNYNPEYTFCYPWERCLDPEVDLIYYRNVRDASLIVDLRTRVNLGGGLYHFNDIWNDLVNDKDCDYYTFFYRRETNGDDHHNLIFISATCCGSSIYFLVPEIVLRCPICDSFVHRWDIIRVVMF</sequence>
<accession>A0AAP0MP61</accession>
<evidence type="ECO:0000313" key="2">
    <source>
        <dbReference type="Proteomes" id="UP001428341"/>
    </source>
</evidence>
<evidence type="ECO:0000313" key="1">
    <source>
        <dbReference type="EMBL" id="KAK9220695.1"/>
    </source>
</evidence>
<gene>
    <name evidence="1" type="ORF">WN944_009118</name>
</gene>
<reference evidence="1 2" key="1">
    <citation type="submission" date="2024-05" db="EMBL/GenBank/DDBJ databases">
        <title>Haplotype-resolved chromosome-level genome assembly of Huyou (Citrus changshanensis).</title>
        <authorList>
            <person name="Miao C."/>
            <person name="Chen W."/>
            <person name="Wu Y."/>
            <person name="Wang L."/>
            <person name="Zhao S."/>
            <person name="Grierson D."/>
            <person name="Xu C."/>
            <person name="Chen K."/>
        </authorList>
    </citation>
    <scope>NUCLEOTIDE SEQUENCE [LARGE SCALE GENOMIC DNA]</scope>
    <source>
        <strain evidence="1">01-14</strain>
        <tissue evidence="1">Leaf</tissue>
    </source>
</reference>
<comment type="caution">
    <text evidence="1">The sequence shown here is derived from an EMBL/GenBank/DDBJ whole genome shotgun (WGS) entry which is preliminary data.</text>
</comment>
<proteinExistence type="predicted"/>
<dbReference type="EMBL" id="JBCGBO010000002">
    <property type="protein sequence ID" value="KAK9220695.1"/>
    <property type="molecule type" value="Genomic_DNA"/>
</dbReference>
<keyword evidence="2" id="KW-1185">Reference proteome</keyword>
<dbReference type="Proteomes" id="UP001428341">
    <property type="component" value="Unassembled WGS sequence"/>
</dbReference>
<protein>
    <submittedName>
        <fullName evidence="1">Uncharacterized protein</fullName>
    </submittedName>
</protein>
<name>A0AAP0MP61_9ROSI</name>